<evidence type="ECO:0000313" key="2">
    <source>
        <dbReference type="EMBL" id="MBO0949194.1"/>
    </source>
</evidence>
<name>A0ABS3JGQ3_9BACT</name>
<accession>A0ABS3JGQ3</accession>
<dbReference type="InterPro" id="IPR037883">
    <property type="entry name" value="Knr4/Smi1-like_sf"/>
</dbReference>
<dbReference type="RefSeq" id="WP_207329120.1">
    <property type="nucleotide sequence ID" value="NZ_JAFMYW010000002.1"/>
</dbReference>
<reference evidence="2 3" key="1">
    <citation type="submission" date="2021-03" db="EMBL/GenBank/DDBJ databases">
        <title>Fibrella sp. HMF5405 genome sequencing and assembly.</title>
        <authorList>
            <person name="Kang H."/>
            <person name="Kim H."/>
            <person name="Bae S."/>
            <person name="Joh K."/>
        </authorList>
    </citation>
    <scope>NUCLEOTIDE SEQUENCE [LARGE SCALE GENOMIC DNA]</scope>
    <source>
        <strain evidence="2 3">HMF5405</strain>
    </source>
</reference>
<feature type="domain" description="Knr4/Smi1-like" evidence="1">
    <location>
        <begin position="28"/>
        <end position="158"/>
    </location>
</feature>
<sequence length="164" mass="18871">MYNQFFSVTERGIYPNDITIYQPSITDSLPAEMINFYQQINGGILKSENCVLTINGEHVYSTESIFDLERVTIFHDYMREVEKIQYEGYYRDDESVPYPYSISDSMLPIASEGERFVCIGVTKNTENKIYYVDMTMGMYAPSETPVIYVADSILSFLTSLGPYI</sequence>
<proteinExistence type="predicted"/>
<evidence type="ECO:0000313" key="3">
    <source>
        <dbReference type="Proteomes" id="UP000664628"/>
    </source>
</evidence>
<comment type="caution">
    <text evidence="2">The sequence shown here is derived from an EMBL/GenBank/DDBJ whole genome shotgun (WGS) entry which is preliminary data.</text>
</comment>
<keyword evidence="3" id="KW-1185">Reference proteome</keyword>
<dbReference type="Gene3D" id="3.40.1580.10">
    <property type="entry name" value="SMI1/KNR4-like"/>
    <property type="match status" value="1"/>
</dbReference>
<dbReference type="SUPFAM" id="SSF160631">
    <property type="entry name" value="SMI1/KNR4-like"/>
    <property type="match status" value="1"/>
</dbReference>
<dbReference type="Proteomes" id="UP000664628">
    <property type="component" value="Unassembled WGS sequence"/>
</dbReference>
<organism evidence="2 3">
    <name type="scientific">Fibrella forsythiae</name>
    <dbReference type="NCBI Taxonomy" id="2817061"/>
    <lineage>
        <taxon>Bacteria</taxon>
        <taxon>Pseudomonadati</taxon>
        <taxon>Bacteroidota</taxon>
        <taxon>Cytophagia</taxon>
        <taxon>Cytophagales</taxon>
        <taxon>Spirosomataceae</taxon>
        <taxon>Fibrella</taxon>
    </lineage>
</organism>
<gene>
    <name evidence="2" type="ORF">J2I46_11415</name>
</gene>
<evidence type="ECO:0000259" key="1">
    <source>
        <dbReference type="Pfam" id="PF09346"/>
    </source>
</evidence>
<dbReference type="InterPro" id="IPR018958">
    <property type="entry name" value="Knr4/Smi1-like_dom"/>
</dbReference>
<dbReference type="EMBL" id="JAFMYW010000002">
    <property type="protein sequence ID" value="MBO0949194.1"/>
    <property type="molecule type" value="Genomic_DNA"/>
</dbReference>
<dbReference type="Pfam" id="PF09346">
    <property type="entry name" value="SMI1_KNR4"/>
    <property type="match status" value="1"/>
</dbReference>
<protein>
    <submittedName>
        <fullName evidence="2">SMI1/KNR4 family protein</fullName>
    </submittedName>
</protein>